<evidence type="ECO:0000256" key="6">
    <source>
        <dbReference type="ARBA" id="ARBA00023242"/>
    </source>
</evidence>
<dbReference type="PANTHER" id="PTHR23329:SF1">
    <property type="entry name" value="TUFTELIN-INTERACTING PROTEIN 11"/>
    <property type="match status" value="1"/>
</dbReference>
<protein>
    <recommendedName>
        <fullName evidence="9">G-patch domain-containing protein</fullName>
    </recommendedName>
</protein>
<dbReference type="InterPro" id="IPR000467">
    <property type="entry name" value="G_patch_dom"/>
</dbReference>
<dbReference type="EMBL" id="AJWJ01000153">
    <property type="protein sequence ID" value="KAF2074314.1"/>
    <property type="molecule type" value="Genomic_DNA"/>
</dbReference>
<evidence type="ECO:0000256" key="4">
    <source>
        <dbReference type="ARBA" id="ARBA00022728"/>
    </source>
</evidence>
<feature type="compositionally biased region" description="Polar residues" evidence="8">
    <location>
        <begin position="692"/>
        <end position="708"/>
    </location>
</feature>
<evidence type="ECO:0000256" key="5">
    <source>
        <dbReference type="ARBA" id="ARBA00023187"/>
    </source>
</evidence>
<feature type="domain" description="G-patch" evidence="9">
    <location>
        <begin position="124"/>
        <end position="169"/>
    </location>
</feature>
<organism evidence="10 11">
    <name type="scientific">Polysphondylium violaceum</name>
    <dbReference type="NCBI Taxonomy" id="133409"/>
    <lineage>
        <taxon>Eukaryota</taxon>
        <taxon>Amoebozoa</taxon>
        <taxon>Evosea</taxon>
        <taxon>Eumycetozoa</taxon>
        <taxon>Dictyostelia</taxon>
        <taxon>Dictyosteliales</taxon>
        <taxon>Dictyosteliaceae</taxon>
        <taxon>Polysphondylium</taxon>
    </lineage>
</organism>
<dbReference type="OrthoDB" id="4822at2759"/>
<dbReference type="InterPro" id="IPR024933">
    <property type="entry name" value="TFP11"/>
</dbReference>
<keyword evidence="6 7" id="KW-0539">Nucleus</keyword>
<keyword evidence="3 7" id="KW-0507">mRNA processing</keyword>
<comment type="similarity">
    <text evidence="2 7">Belongs to the TFP11/STIP family.</text>
</comment>
<evidence type="ECO:0000256" key="7">
    <source>
        <dbReference type="PIRNR" id="PIRNR017706"/>
    </source>
</evidence>
<dbReference type="InterPro" id="IPR045211">
    <property type="entry name" value="TFP11/STIP/Ntr1"/>
</dbReference>
<dbReference type="Pfam" id="PF01585">
    <property type="entry name" value="G-patch"/>
    <property type="match status" value="1"/>
</dbReference>
<name>A0A8J4PX49_9MYCE</name>
<accession>A0A8J4PX49</accession>
<sequence length="777" mass="89217">MNYDDQDIEFNEYIGGEKEPKKKRRYTKDDAIYGVFNEYYMDEDEDLSEEYLKQYKKGPVGFVSSGHYELNEDNQKKPGDDDEKEKEEKKKDKEKKKKKDKSKKSKGNSGASTATTNDASDKKYTGIGLSILAKMGYKSGGLGKEGTGMVEPLKVYVRPKNMALNETIDSKQESDDSGDDSGVDEGGDGVSSTAKRSLGWKKSKPKVKYDLDDHSIEKNEQQQQQPQIILDMRGPEARMYAGALDKLGLQADGSNVISSGPLSELKHNVGLLVNLKKIDINNTDNKLKHERDKVKTLTNGLERLRLTIDNDRQQITKVKSILETVSSCKTELSQGTLTTKTLYKAFKGLLDKYPREFQNFKLYNMDKELLVPLLKKELAQWNIGEKPLQPIKEFRRWKELYDSCTSVLGQELDNYFILIRDLILPPLKLYLRSQWQVKKPKDAVYLISVWYELLPEVISEALLEQSVLPKLKMEIEQWNPRTDPVPIHEWVLPWTNFLKSELETYYPSIRQKLISILVEWQPQDLSAHHILIHWKNTFEGNSMESLINRSIVPKLANAIKEFDINPTRQDTLDPLKWLFVWLDLINPRTILDILDKHFFPKWHMALISWLQQPSADFEEISNWYTGWKKEFPAEISSNDRIKSQFSIALSFMKKAMSGEDIRDITPQKIESIINSSLSSSSAPSQSVKPKSLNTNTTTNTQDKSQGSTKDMLEHWAATNGLLFMPSPRKTDTGQQIYMFSSTPIIIERDVVMHYTGNNKWVPANLQTLLEEAIQQKK</sequence>
<dbReference type="Pfam" id="PF12457">
    <property type="entry name" value="TIP_N"/>
    <property type="match status" value="1"/>
</dbReference>
<evidence type="ECO:0000256" key="2">
    <source>
        <dbReference type="ARBA" id="ARBA00010900"/>
    </source>
</evidence>
<feature type="compositionally biased region" description="Acidic residues" evidence="8">
    <location>
        <begin position="175"/>
        <end position="187"/>
    </location>
</feature>
<feature type="region of interest" description="Disordered" evidence="8">
    <location>
        <begin position="675"/>
        <end position="708"/>
    </location>
</feature>
<dbReference type="InterPro" id="IPR022159">
    <property type="entry name" value="STIP/TFIP11_N"/>
</dbReference>
<comment type="subcellular location">
    <subcellularLocation>
        <location evidence="1 7">Nucleus</location>
    </subcellularLocation>
</comment>
<dbReference type="InterPro" id="IPR022783">
    <property type="entry name" value="GCFC_dom"/>
</dbReference>
<dbReference type="PIRSF" id="PIRSF017706">
    <property type="entry name" value="TFIP11"/>
    <property type="match status" value="1"/>
</dbReference>
<feature type="region of interest" description="Disordered" evidence="8">
    <location>
        <begin position="166"/>
        <end position="204"/>
    </location>
</feature>
<dbReference type="Pfam" id="PF07842">
    <property type="entry name" value="GCFC"/>
    <property type="match status" value="1"/>
</dbReference>
<feature type="compositionally biased region" description="Basic residues" evidence="8">
    <location>
        <begin position="92"/>
        <end position="106"/>
    </location>
</feature>
<evidence type="ECO:0000256" key="8">
    <source>
        <dbReference type="SAM" id="MobiDB-lite"/>
    </source>
</evidence>
<dbReference type="AlphaFoldDB" id="A0A8J4PX49"/>
<feature type="compositionally biased region" description="Polar residues" evidence="8">
    <location>
        <begin position="107"/>
        <end position="118"/>
    </location>
</feature>
<evidence type="ECO:0000256" key="1">
    <source>
        <dbReference type="ARBA" id="ARBA00004123"/>
    </source>
</evidence>
<dbReference type="PROSITE" id="PS50174">
    <property type="entry name" value="G_PATCH"/>
    <property type="match status" value="1"/>
</dbReference>
<evidence type="ECO:0000313" key="11">
    <source>
        <dbReference type="Proteomes" id="UP000695562"/>
    </source>
</evidence>
<gene>
    <name evidence="10" type="ORF">CYY_004374</name>
</gene>
<comment type="caution">
    <text evidence="10">The sequence shown here is derived from an EMBL/GenBank/DDBJ whole genome shotgun (WGS) entry which is preliminary data.</text>
</comment>
<keyword evidence="4 7" id="KW-0747">Spliceosome</keyword>
<feature type="region of interest" description="Disordered" evidence="8">
    <location>
        <begin position="63"/>
        <end position="122"/>
    </location>
</feature>
<feature type="compositionally biased region" description="Basic and acidic residues" evidence="8">
    <location>
        <begin position="69"/>
        <end position="79"/>
    </location>
</feature>
<dbReference type="GO" id="GO:0003676">
    <property type="term" value="F:nucleic acid binding"/>
    <property type="evidence" value="ECO:0007669"/>
    <property type="project" value="InterPro"/>
</dbReference>
<dbReference type="SMART" id="SM00443">
    <property type="entry name" value="G_patch"/>
    <property type="match status" value="1"/>
</dbReference>
<evidence type="ECO:0000256" key="3">
    <source>
        <dbReference type="ARBA" id="ARBA00022664"/>
    </source>
</evidence>
<dbReference type="PANTHER" id="PTHR23329">
    <property type="entry name" value="TUFTELIN-INTERACTING PROTEIN 11-RELATED"/>
    <property type="match status" value="1"/>
</dbReference>
<evidence type="ECO:0000259" key="9">
    <source>
        <dbReference type="PROSITE" id="PS50174"/>
    </source>
</evidence>
<feature type="compositionally biased region" description="Low complexity" evidence="8">
    <location>
        <begin position="675"/>
        <end position="691"/>
    </location>
</feature>
<dbReference type="GO" id="GO:0071008">
    <property type="term" value="C:U2-type post-mRNA release spliceosomal complex"/>
    <property type="evidence" value="ECO:0007669"/>
    <property type="project" value="TreeGrafter"/>
</dbReference>
<reference evidence="10" key="1">
    <citation type="submission" date="2020-01" db="EMBL/GenBank/DDBJ databases">
        <title>Development of genomics and gene disruption for Polysphondylium violaceum indicates a role for the polyketide synthase stlB in stalk morphogenesis.</title>
        <authorList>
            <person name="Narita B."/>
            <person name="Kawabe Y."/>
            <person name="Kin K."/>
            <person name="Saito T."/>
            <person name="Gibbs R."/>
            <person name="Kuspa A."/>
            <person name="Muzny D."/>
            <person name="Queller D."/>
            <person name="Richards S."/>
            <person name="Strassman J."/>
            <person name="Sucgang R."/>
            <person name="Worley K."/>
            <person name="Schaap P."/>
        </authorList>
    </citation>
    <scope>NUCLEOTIDE SEQUENCE</scope>
    <source>
        <strain evidence="10">QSvi11</strain>
    </source>
</reference>
<keyword evidence="11" id="KW-1185">Reference proteome</keyword>
<keyword evidence="5 7" id="KW-0508">mRNA splicing</keyword>
<evidence type="ECO:0000313" key="10">
    <source>
        <dbReference type="EMBL" id="KAF2074314.1"/>
    </source>
</evidence>
<dbReference type="Proteomes" id="UP000695562">
    <property type="component" value="Unassembled WGS sequence"/>
</dbReference>
<proteinExistence type="inferred from homology"/>
<dbReference type="GO" id="GO:0000390">
    <property type="term" value="P:spliceosomal complex disassembly"/>
    <property type="evidence" value="ECO:0007669"/>
    <property type="project" value="InterPro"/>
</dbReference>